<dbReference type="Pfam" id="PF21089">
    <property type="entry name" value="PKS_DH_N"/>
    <property type="match status" value="1"/>
</dbReference>
<dbReference type="Pfam" id="PF00109">
    <property type="entry name" value="ketoacyl-synt"/>
    <property type="match status" value="2"/>
</dbReference>
<dbReference type="PANTHER" id="PTHR43775:SF37">
    <property type="entry name" value="SI:DKEY-61P9.11"/>
    <property type="match status" value="1"/>
</dbReference>
<evidence type="ECO:0000256" key="10">
    <source>
        <dbReference type="ARBA" id="ARBA00023268"/>
    </source>
</evidence>
<feature type="domain" description="Ketosynthase family 3 (KS3)" evidence="14">
    <location>
        <begin position="1198"/>
        <end position="1601"/>
    </location>
</feature>
<feature type="domain" description="Carrier" evidence="13">
    <location>
        <begin position="2528"/>
        <end position="2601"/>
    </location>
</feature>
<dbReference type="Pfam" id="PF00550">
    <property type="entry name" value="PP-binding"/>
    <property type="match status" value="2"/>
</dbReference>
<dbReference type="Proteomes" id="UP001152467">
    <property type="component" value="Unassembled WGS sequence"/>
</dbReference>
<comment type="function">
    <text evidence="11">Involved in production of the polyketide antibiotic thailandamide.</text>
</comment>
<dbReference type="InterPro" id="IPR013217">
    <property type="entry name" value="Methyltransf_12"/>
</dbReference>
<dbReference type="PROSITE" id="PS00606">
    <property type="entry name" value="KS3_1"/>
    <property type="match status" value="1"/>
</dbReference>
<keyword evidence="17" id="KW-1185">Reference proteome</keyword>
<dbReference type="InterPro" id="IPR016039">
    <property type="entry name" value="Thiolase-like"/>
</dbReference>
<dbReference type="Gene3D" id="3.10.129.110">
    <property type="entry name" value="Polyketide synthase dehydratase"/>
    <property type="match status" value="1"/>
</dbReference>
<dbReference type="InterPro" id="IPR049552">
    <property type="entry name" value="PKS_DH_N"/>
</dbReference>
<dbReference type="SUPFAM" id="SSF53901">
    <property type="entry name" value="Thiolase-like"/>
    <property type="match status" value="2"/>
</dbReference>
<organism evidence="16 17">
    <name type="scientific">Pseudoalteromonas holothuriae</name>
    <dbReference type="NCBI Taxonomy" id="2963714"/>
    <lineage>
        <taxon>Bacteria</taxon>
        <taxon>Pseudomonadati</taxon>
        <taxon>Pseudomonadota</taxon>
        <taxon>Gammaproteobacteria</taxon>
        <taxon>Alteromonadales</taxon>
        <taxon>Pseudoalteromonadaceae</taxon>
        <taxon>Pseudoalteromonas</taxon>
    </lineage>
</organism>
<protein>
    <submittedName>
        <fullName evidence="16">Uncharacterized protein</fullName>
    </submittedName>
</protein>
<reference evidence="16" key="1">
    <citation type="submission" date="2022-07" db="EMBL/GenBank/DDBJ databases">
        <authorList>
            <person name="Criscuolo A."/>
        </authorList>
    </citation>
    <scope>NUCLEOTIDE SEQUENCE</scope>
    <source>
        <strain evidence="16">CIP111854</strain>
    </source>
</reference>
<dbReference type="PROSITE" id="PS52019">
    <property type="entry name" value="PKS_MFAS_DH"/>
    <property type="match status" value="1"/>
</dbReference>
<sequence length="3286" mass="364956">MSVNNKNNTAHTQLVPVSARTKDSLRMNVQQLYEFLQRMPSQNKEDVSQLQAFAHTLQSGRTALNTRTAFIVTSLIDAQQQFERFLQLFERNDVDGSIAILRNSEIEKHQNQHHETPIKAINEMSVADFEWVKTNWLAGYPISWPLLYQGQKVKRMRLPSHAFAEVNHRSNKSALQPQQTSHDVETMQMFAKPLVLTPQWSLLNEAPCRNLDVNGLEVLLVGAGAHKVDLASLELQQVYAQLLEFEVDDSISNLCDKMDEMVRFDSIVFVPSDVHFDLADTANTIKAQASGVKYFFRVLKALMRSGFDNESLDLYFLTNNAQAVFDGEVINPTHTGITGLAGVVAKENVNWHVRCIDIAVDTLSEKFSEILSVNSNESGNNLAFRGNHWYQPKLSKLTLPSKVQTPYKQKGVYLVIGGAGSIGFDWTKMIVDKYDAKVIWFGRRQIDERIARKLEYFPCATRPVYMSVDASDIDAFSQAHQHILQEYGPIDGVIHSAMVVKGQNVATLDEQDFEQLLQAKVDVCVNIAKVFANHPTDFLLFFSSINAYTKSLGQSGYAVGCTFKDAFTQALATSRNAYTVNFGYWDSDVINLEETKGLRSWMAREGMATVMPQEAFPIIERFLSSSVNQISLLKVTKEHALREMNVDLNEQKFALLRADTQAIKHHMADLYGKICIDDVHQSEERHFELDSSHTIAQLLATYLAGKLYELNILKTSAVSKVDLVDITNVSSKYHLWVSSSIEFLLDYQFIILTEQGYQLDEHKLVPTDSFWTMWHEHKIQWQSRQNLIAQLQFVELTCRELELVLQDERTASELLFPGASMHLVEEIYKHSNAGQYYNQVVAQAVFNLVAQHIKQNPNAKVNILEVGAGTGATSAEIFTRLQEFEQNIAQYCYTDISKAFLLHAQTHYGPSHDYLDYAIVNLEQPYIESGLRPAHYDIVIATNVIHATSDILAAMNNVKSALKADGTLFINEVCSRSIFTHLTFGLLDGWWLQRDPQLRLSGSPALSVEQWQTVFKRMSFVAHVVTDGVDANAMQSVIAAHNISKLTASSQDVEQQQQEITSQVTLQQAPTPNIIKNEKQTLANSEALEDHIEAIIVTSLETILKVSQQELQVTESFVDYGLDSILGLSFVEKINEQLGITLNPTCIFDFSSVERLTAHILSDYKNQIQWLSEPQFAQENEQSEQLREISNDQPYDATQEIAIIGMSGQACGAKNLDELWTLLSSGTIATGEINTDLVASYGGKSTFFGGVLDNRDKFDSLFFNIAPLEACDMNPHQRLVIQESWSAIEYAGYNPKALALSRTGIYVGAEPVGRSSASVTGGSEAIIASRLSYFLNLSGPALVVNTGCSSSGVAIHLACESLRHNDTDLALAVGVFANWAPSLDSVVGGAGMVSQSGYCKTFDAAADGTILAEGIGVLVLKRLSEAQQDKDIIHAVISASGLNQDGASNGITAPSGQAQEKLICDVYHKFAIDPNLIKYVEAHGTGTSLGDPIEVNALVKAFSHFTKQQSYCAIGSAKPQIGHAAAASGVMGVLKSVLSIRHQMSLKLAGFKTLNPLIELSNSPFYIATEDEPWLPSDTARMIAINSFGHSGTNSHIVVREYLNPSEPERQQEQVNSLYLMPFSAKTVTALLASINNTLKYLNDNPDIVSSHAFLTNFAYTMQTGREAMRERFICVVSDVSQFKDVLMLVLHGDQNLPANCWRETIAYNTQKKKQSELIYQDLDSFENLEKFALAWVRGAMIEWCHFYSDQKPIKLALPTYCFDNEDFPGYGKQESTELEHTFSAHLHPLVQQNVSGFKQVLYRSTFDGSEMFLADHVINGQRVFPGVGYLEMARAAAIMAFGVSNTEICLKDIVWLRPLIIENVCQVDIRLEAQSESIASFSIFSQSVEGEQIHCQGKACLQPIAVPLRIELNSLKATYKKGVLSQQACYEQFSALGIQYGTGYQLLQEVLIGSLGTLSKIRLSEALAYSYQTPAILDACMHGSMGLMSQQQGIGKTATIPFGVKSVRFIQQPQGILWSEIKPVETLIDSDTPTFDAAIYNNEGELCVHIEGWTSRKINSAVVGASQYNAILFNKHLVATLCEQQLHCPYQQQLVILSGYDESAAHLFTQAFADDVQVLHLSHAEYEYTYQDNLIALQRCVQQFKRVDTGFLSLQLIINAQHDAGMTRALGGALKSIRREHDDLICQLVVIQGELNRQVVKDIALCAHEVLDHEVTYIDGIRHVARWQMLASERKELQTPWRNEGVYMITGGAGGLGLVFAKHIANNAPEATIILTGRSELQPAIEAQINELNEQCQAVVYWKMDVANNTDVTTALSKIVDQYGTLHGVLHAAGVNNDGFFLGKSNAEIERVLSPKVNGVQLLDHATADIALDMFVVFSSTASAMGNSGQVDYAAANGYLDTFVAQRANEVTMQRRFGRSLSVNWPLWEAGGMQVDEVTKKNLEIQAGMVALPDHIGIEAFLEAYYHNAEQVMVIYGDQQKIKSLVVDKTLEKQLAKKRFTLPKMTSEHANARSSTEYEASFEQQKLAAETYLTKLLKEFLRLPEHVIDVDKPFFELGIDSILVVSIITRMEELFGSLSKTLFFEYKTISDLAQYICHHHEGVLNEQLLDKKPVQTLTHKITTEPMVTTPVVECSESQLALNALAQGNTVNHDVAVIGLVGRYAMADDLQQLWENLKEAKDCITEVPKSRWDHTQYYSKQRNTLGKTYTKWGGFLEDIEYFDPLFFNLSPRDSAGIDPQERLFLQSAYHVLEDAGYTASSLAKRGAVGVYVGVMYNEYQMYSIQDGKLPYSLLGSISSIANRVSYFLDLRGPSIAIDTMCSSSLTTIHLACQSIIRDEVVAALAGGVNLSLHPSKYLSLAQNNFASSNGRCQSFGEGGNGYVPSEGVGVTLLKRLDRAITDKDHIYGVIKGSAVNHSGKSAGYTVPDPIAQQQVIEQALRTANVDPRTISYIEAHGTGTELGDPIEVKGLEKVFAGRKNKLAVGAVKSNLGHCESAAGVASVSKVLLQMQYQTLVPSIHSQHLNKNIDFDNSFIEVQQVVSPWSRPQLDLGKGMREYPLRAGISAFGAGGANAHLVIEEAPNWINDSVELQQAFAIVLSAKCSQSLNLRVQQLHQALLSGRYQQSDLPSIAYTLQVGREQMEERVAFVVNTMAELHSELRAYLSDSETAGYRGNVNKNKELVSLFSQDDALKEVLLEWLKTGKLGKLLPIWVKGLELDWQQAYSGDCPRRISLPLYPFAKERYWVPKIEINDTPLEVAPASEELDRMLQGIANGSMSLDEALQKI</sequence>
<dbReference type="GO" id="GO:0004315">
    <property type="term" value="F:3-oxoacyl-[acyl-carrier-protein] synthase activity"/>
    <property type="evidence" value="ECO:0007669"/>
    <property type="project" value="InterPro"/>
</dbReference>
<dbReference type="Gene3D" id="3.40.50.720">
    <property type="entry name" value="NAD(P)-binding Rossmann-like Domain"/>
    <property type="match status" value="2"/>
</dbReference>
<keyword evidence="8" id="KW-0808">Transferase</keyword>
<dbReference type="InterPro" id="IPR014030">
    <property type="entry name" value="Ketoacyl_synth_N"/>
</dbReference>
<feature type="domain" description="PKS/mFAS DH" evidence="15">
    <location>
        <begin position="1788"/>
        <end position="2065"/>
    </location>
</feature>
<dbReference type="InterPro" id="IPR036736">
    <property type="entry name" value="ACP-like_sf"/>
</dbReference>
<comment type="pathway">
    <text evidence="3">Lipid metabolism; fatty acid biosynthesis.</text>
</comment>
<feature type="region of interest" description="N-terminal hotdog fold" evidence="12">
    <location>
        <begin position="1788"/>
        <end position="1907"/>
    </location>
</feature>
<dbReference type="Gene3D" id="3.40.47.10">
    <property type="match status" value="2"/>
</dbReference>
<dbReference type="FunFam" id="3.40.47.10:FF:000019">
    <property type="entry name" value="Polyketide synthase type I"/>
    <property type="match status" value="1"/>
</dbReference>
<dbReference type="SMART" id="SM00825">
    <property type="entry name" value="PKS_KS"/>
    <property type="match status" value="2"/>
</dbReference>
<dbReference type="SMART" id="SM00823">
    <property type="entry name" value="PKS_PP"/>
    <property type="match status" value="2"/>
</dbReference>
<dbReference type="InterPro" id="IPR013968">
    <property type="entry name" value="PKS_KR"/>
</dbReference>
<evidence type="ECO:0000313" key="16">
    <source>
        <dbReference type="EMBL" id="CAH9066956.1"/>
    </source>
</evidence>
<comment type="pathway">
    <text evidence="2">Antibiotic biosynthesis.</text>
</comment>
<dbReference type="RefSeq" id="WP_261627139.1">
    <property type="nucleotide sequence ID" value="NZ_CAMAPC010000028.1"/>
</dbReference>
<dbReference type="Pfam" id="PF14765">
    <property type="entry name" value="PS-DH"/>
    <property type="match status" value="1"/>
</dbReference>
<dbReference type="InterPro" id="IPR057326">
    <property type="entry name" value="KR_dom"/>
</dbReference>
<dbReference type="SMART" id="SM00826">
    <property type="entry name" value="PKS_DH"/>
    <property type="match status" value="1"/>
</dbReference>
<evidence type="ECO:0000259" key="13">
    <source>
        <dbReference type="PROSITE" id="PS50075"/>
    </source>
</evidence>
<dbReference type="EMBL" id="CAMAPC010000028">
    <property type="protein sequence ID" value="CAH9066956.1"/>
    <property type="molecule type" value="Genomic_DNA"/>
</dbReference>
<feature type="domain" description="Ketosynthase family 3 (KS3)" evidence="14">
    <location>
        <begin position="2652"/>
        <end position="3080"/>
    </location>
</feature>
<dbReference type="SMART" id="SM01294">
    <property type="entry name" value="PKS_PP_betabranch"/>
    <property type="match status" value="2"/>
</dbReference>
<dbReference type="InterPro" id="IPR009081">
    <property type="entry name" value="PP-bd_ACP"/>
</dbReference>
<dbReference type="GO" id="GO:0005737">
    <property type="term" value="C:cytoplasm"/>
    <property type="evidence" value="ECO:0007669"/>
    <property type="project" value="UniProtKB-SubCell"/>
</dbReference>
<gene>
    <name evidence="16" type="ORF">PSECIP111854_03994</name>
</gene>
<dbReference type="SUPFAM" id="SSF51735">
    <property type="entry name" value="NAD(P)-binding Rossmann-fold domains"/>
    <property type="match status" value="3"/>
</dbReference>
<dbReference type="InterPro" id="IPR036291">
    <property type="entry name" value="NAD(P)-bd_dom_sf"/>
</dbReference>
<dbReference type="GO" id="GO:0006633">
    <property type="term" value="P:fatty acid biosynthetic process"/>
    <property type="evidence" value="ECO:0007669"/>
    <property type="project" value="InterPro"/>
</dbReference>
<dbReference type="InterPro" id="IPR029063">
    <property type="entry name" value="SAM-dependent_MTases_sf"/>
</dbReference>
<evidence type="ECO:0000256" key="5">
    <source>
        <dbReference type="ARBA" id="ARBA00022450"/>
    </source>
</evidence>
<evidence type="ECO:0000256" key="6">
    <source>
        <dbReference type="ARBA" id="ARBA00022490"/>
    </source>
</evidence>
<evidence type="ECO:0000259" key="14">
    <source>
        <dbReference type="PROSITE" id="PS52004"/>
    </source>
</evidence>
<dbReference type="Gene3D" id="1.10.1200.10">
    <property type="entry name" value="ACP-like"/>
    <property type="match status" value="2"/>
</dbReference>
<comment type="similarity">
    <text evidence="4">Belongs to the short-chain dehydrogenases/reductases (SDR) family.</text>
</comment>
<dbReference type="InterPro" id="IPR018201">
    <property type="entry name" value="Ketoacyl_synth_AS"/>
</dbReference>
<dbReference type="Pfam" id="PF02801">
    <property type="entry name" value="Ketoacyl-synt_C"/>
    <property type="match status" value="2"/>
</dbReference>
<dbReference type="InterPro" id="IPR020807">
    <property type="entry name" value="PKS_DH"/>
</dbReference>
<dbReference type="PROSITE" id="PS52004">
    <property type="entry name" value="KS3_2"/>
    <property type="match status" value="2"/>
</dbReference>
<accession>A0A9W4R4V3</accession>
<feature type="active site" description="Proton acceptor; for dehydratase activity" evidence="12">
    <location>
        <position position="1817"/>
    </location>
</feature>
<dbReference type="Pfam" id="PF22336">
    <property type="entry name" value="RhiE-like_linker"/>
    <property type="match status" value="2"/>
</dbReference>
<dbReference type="InterPro" id="IPR049900">
    <property type="entry name" value="PKS_mFAS_DH"/>
</dbReference>
<dbReference type="Pfam" id="PF16197">
    <property type="entry name" value="KAsynt_C_assoc"/>
    <property type="match status" value="1"/>
</dbReference>
<dbReference type="Pfam" id="PF08659">
    <property type="entry name" value="KR"/>
    <property type="match status" value="2"/>
</dbReference>
<keyword evidence="5" id="KW-0596">Phosphopantetheine</keyword>
<dbReference type="Gene3D" id="1.10.1240.100">
    <property type="match status" value="2"/>
</dbReference>
<name>A0A9W4R4V3_9GAMM</name>
<evidence type="ECO:0000256" key="1">
    <source>
        <dbReference type="ARBA" id="ARBA00004496"/>
    </source>
</evidence>
<evidence type="ECO:0000256" key="8">
    <source>
        <dbReference type="ARBA" id="ARBA00022679"/>
    </source>
</evidence>
<keyword evidence="7" id="KW-0597">Phosphoprotein</keyword>
<proteinExistence type="inferred from homology"/>
<dbReference type="GO" id="GO:0004312">
    <property type="term" value="F:fatty acid synthase activity"/>
    <property type="evidence" value="ECO:0007669"/>
    <property type="project" value="TreeGrafter"/>
</dbReference>
<dbReference type="CDD" id="cd02440">
    <property type="entry name" value="AdoMet_MTases"/>
    <property type="match status" value="1"/>
</dbReference>
<dbReference type="InterPro" id="IPR020841">
    <property type="entry name" value="PKS_Beta-ketoAc_synthase_dom"/>
</dbReference>
<dbReference type="InterPro" id="IPR032821">
    <property type="entry name" value="PKS_assoc"/>
</dbReference>
<dbReference type="Pfam" id="PF08242">
    <property type="entry name" value="Methyltransf_12"/>
    <property type="match status" value="1"/>
</dbReference>
<dbReference type="PROSITE" id="PS50075">
    <property type="entry name" value="CARRIER"/>
    <property type="match status" value="2"/>
</dbReference>
<dbReference type="Gene3D" id="3.40.50.150">
    <property type="entry name" value="Vaccinia Virus protein VP39"/>
    <property type="match status" value="1"/>
</dbReference>
<feature type="domain" description="Carrier" evidence="13">
    <location>
        <begin position="1087"/>
        <end position="1164"/>
    </location>
</feature>
<evidence type="ECO:0000256" key="11">
    <source>
        <dbReference type="ARBA" id="ARBA00054155"/>
    </source>
</evidence>
<comment type="subcellular location">
    <subcellularLocation>
        <location evidence="1">Cytoplasm</location>
    </subcellularLocation>
</comment>
<feature type="active site" description="Proton donor; for dehydratase activity" evidence="12">
    <location>
        <position position="1979"/>
    </location>
</feature>
<evidence type="ECO:0000256" key="7">
    <source>
        <dbReference type="ARBA" id="ARBA00022553"/>
    </source>
</evidence>
<keyword evidence="9" id="KW-0677">Repeat</keyword>
<dbReference type="InterPro" id="IPR042104">
    <property type="entry name" value="PKS_dehydratase_sf"/>
</dbReference>
<dbReference type="SUPFAM" id="SSF47336">
    <property type="entry name" value="ACP-like"/>
    <property type="match status" value="2"/>
</dbReference>
<keyword evidence="6" id="KW-0963">Cytoplasm</keyword>
<dbReference type="PANTHER" id="PTHR43775">
    <property type="entry name" value="FATTY ACID SYNTHASE"/>
    <property type="match status" value="1"/>
</dbReference>
<evidence type="ECO:0000259" key="15">
    <source>
        <dbReference type="PROSITE" id="PS52019"/>
    </source>
</evidence>
<dbReference type="SMART" id="SM00822">
    <property type="entry name" value="PKS_KR"/>
    <property type="match status" value="2"/>
</dbReference>
<dbReference type="InterPro" id="IPR054514">
    <property type="entry name" value="RhiE-like_linker"/>
</dbReference>
<keyword evidence="10" id="KW-0511">Multifunctional enzyme</keyword>
<dbReference type="Gene3D" id="3.30.70.3290">
    <property type="match status" value="1"/>
</dbReference>
<dbReference type="SUPFAM" id="SSF53335">
    <property type="entry name" value="S-adenosyl-L-methionine-dependent methyltransferases"/>
    <property type="match status" value="1"/>
</dbReference>
<evidence type="ECO:0000256" key="4">
    <source>
        <dbReference type="ARBA" id="ARBA00006484"/>
    </source>
</evidence>
<evidence type="ECO:0000256" key="2">
    <source>
        <dbReference type="ARBA" id="ARBA00004792"/>
    </source>
</evidence>
<evidence type="ECO:0000313" key="17">
    <source>
        <dbReference type="Proteomes" id="UP001152467"/>
    </source>
</evidence>
<dbReference type="InterPro" id="IPR020806">
    <property type="entry name" value="PKS_PP-bd"/>
</dbReference>
<dbReference type="CDD" id="cd08953">
    <property type="entry name" value="KR_2_SDR_x"/>
    <property type="match status" value="2"/>
</dbReference>
<evidence type="ECO:0000256" key="9">
    <source>
        <dbReference type="ARBA" id="ARBA00022737"/>
    </source>
</evidence>
<evidence type="ECO:0000256" key="12">
    <source>
        <dbReference type="PROSITE-ProRule" id="PRU01363"/>
    </source>
</evidence>
<evidence type="ECO:0000256" key="3">
    <source>
        <dbReference type="ARBA" id="ARBA00005194"/>
    </source>
</evidence>
<dbReference type="InterPro" id="IPR014031">
    <property type="entry name" value="Ketoacyl_synth_C"/>
</dbReference>
<comment type="caution">
    <text evidence="16">The sequence shown here is derived from an EMBL/GenBank/DDBJ whole genome shotgun (WGS) entry which is preliminary data.</text>
</comment>
<dbReference type="GO" id="GO:0031177">
    <property type="term" value="F:phosphopantetheine binding"/>
    <property type="evidence" value="ECO:0007669"/>
    <property type="project" value="InterPro"/>
</dbReference>
<dbReference type="InterPro" id="IPR050091">
    <property type="entry name" value="PKS_NRPS_Biosynth_Enz"/>
</dbReference>
<dbReference type="CDD" id="cd00833">
    <property type="entry name" value="PKS"/>
    <property type="match status" value="2"/>
</dbReference>
<feature type="region of interest" description="C-terminal hotdog fold" evidence="12">
    <location>
        <begin position="1921"/>
        <end position="2065"/>
    </location>
</feature>
<dbReference type="InterPro" id="IPR049551">
    <property type="entry name" value="PKS_DH_C"/>
</dbReference>